<dbReference type="InterPro" id="IPR041700">
    <property type="entry name" value="OMP_b-brl_3"/>
</dbReference>
<comment type="subcellular location">
    <subcellularLocation>
        <location evidence="1">Cell outer membrane</location>
    </subcellularLocation>
</comment>
<feature type="region of interest" description="Disordered" evidence="4">
    <location>
        <begin position="1"/>
        <end position="36"/>
    </location>
</feature>
<sequence>MQKNETTDTRYENNRVTQLSMHNEMKNESPSLSSTSEFEINEKNNIGIVLEYSQNRSLSFAESNGTQSTNGILDDAYRQLQNTWGFSRNLGTNAFYKYYDKEKSKILDINIGTNYSSYNNDNLINKQGAKNQELGIINRNEMRNYYLKVDYTQPLGKSGGTIEVGGKMDFNNHVIPNNLYGFSLNDPGSEFYSLFRNDTFHYEDNLSSLYANYSKTFFKKLEARVGLRYEYIDYKVRQDVAGTERRDSYGSFLPNLLLKYNFSEKYDVSLTYNRSIWRPWYEEFNPFLVPEINGTYSRGNLYLNPNPNDRLYLKFGILKSTSFP</sequence>
<accession>A0A432DSH6</accession>
<dbReference type="EMBL" id="RYFC01000003">
    <property type="protein sequence ID" value="RTZ46088.1"/>
    <property type="molecule type" value="Genomic_DNA"/>
</dbReference>
<feature type="compositionally biased region" description="Basic and acidic residues" evidence="4">
    <location>
        <begin position="1"/>
        <end position="13"/>
    </location>
</feature>
<dbReference type="AlphaFoldDB" id="A0A432DSH6"/>
<comment type="caution">
    <text evidence="6">The sequence shown here is derived from an EMBL/GenBank/DDBJ whole genome shotgun (WGS) entry which is preliminary data.</text>
</comment>
<feature type="domain" description="Outer membrane protein beta-barrel" evidence="5">
    <location>
        <begin position="105"/>
        <end position="315"/>
    </location>
</feature>
<evidence type="ECO:0000313" key="7">
    <source>
        <dbReference type="Proteomes" id="UP000276953"/>
    </source>
</evidence>
<name>A0A432DSH6_9FLAO</name>
<gene>
    <name evidence="6" type="ORF">EJ377_16350</name>
</gene>
<keyword evidence="2" id="KW-0472">Membrane</keyword>
<dbReference type="Proteomes" id="UP000276953">
    <property type="component" value="Unassembled WGS sequence"/>
</dbReference>
<dbReference type="InterPro" id="IPR036942">
    <property type="entry name" value="Beta-barrel_TonB_sf"/>
</dbReference>
<evidence type="ECO:0000256" key="4">
    <source>
        <dbReference type="SAM" id="MobiDB-lite"/>
    </source>
</evidence>
<evidence type="ECO:0000313" key="6">
    <source>
        <dbReference type="EMBL" id="RTZ46088.1"/>
    </source>
</evidence>
<evidence type="ECO:0000256" key="1">
    <source>
        <dbReference type="ARBA" id="ARBA00004442"/>
    </source>
</evidence>
<evidence type="ECO:0000259" key="5">
    <source>
        <dbReference type="Pfam" id="PF14905"/>
    </source>
</evidence>
<dbReference type="Gene3D" id="2.40.170.20">
    <property type="entry name" value="TonB-dependent receptor, beta-barrel domain"/>
    <property type="match status" value="1"/>
</dbReference>
<dbReference type="SUPFAM" id="SSF56935">
    <property type="entry name" value="Porins"/>
    <property type="match status" value="1"/>
</dbReference>
<reference evidence="6 7" key="1">
    <citation type="submission" date="2018-12" db="EMBL/GenBank/DDBJ databases">
        <title>Draft Genome Sequence of Chryseobacterium arthrosphaerae strain ED882-96 Isolated from the Blood of a Patient with Liver Cirrhosis in Taiwan.</title>
        <authorList>
            <person name="Lin J.-N."/>
            <person name="Lai C.-H."/>
            <person name="Yang C.-H."/>
            <person name="Huang Y.-H."/>
        </authorList>
    </citation>
    <scope>NUCLEOTIDE SEQUENCE [LARGE SCALE GENOMIC DNA]</scope>
    <source>
        <strain evidence="6 7">ED882-96</strain>
    </source>
</reference>
<dbReference type="GO" id="GO:0009279">
    <property type="term" value="C:cell outer membrane"/>
    <property type="evidence" value="ECO:0007669"/>
    <property type="project" value="UniProtKB-SubCell"/>
</dbReference>
<proteinExistence type="predicted"/>
<evidence type="ECO:0000256" key="3">
    <source>
        <dbReference type="ARBA" id="ARBA00023237"/>
    </source>
</evidence>
<protein>
    <recommendedName>
        <fullName evidence="5">Outer membrane protein beta-barrel domain-containing protein</fullName>
    </recommendedName>
</protein>
<keyword evidence="3" id="KW-0998">Cell outer membrane</keyword>
<organism evidence="6 7">
    <name type="scientific">Chryseobacterium arthrosphaerae</name>
    <dbReference type="NCBI Taxonomy" id="651561"/>
    <lineage>
        <taxon>Bacteria</taxon>
        <taxon>Pseudomonadati</taxon>
        <taxon>Bacteroidota</taxon>
        <taxon>Flavobacteriia</taxon>
        <taxon>Flavobacteriales</taxon>
        <taxon>Weeksellaceae</taxon>
        <taxon>Chryseobacterium group</taxon>
        <taxon>Chryseobacterium</taxon>
    </lineage>
</organism>
<evidence type="ECO:0000256" key="2">
    <source>
        <dbReference type="ARBA" id="ARBA00023136"/>
    </source>
</evidence>
<dbReference type="Pfam" id="PF14905">
    <property type="entry name" value="OMP_b-brl_3"/>
    <property type="match status" value="1"/>
</dbReference>